<dbReference type="InterPro" id="IPR015102">
    <property type="entry name" value="Tscrpt_reg_HTH_FeoC"/>
</dbReference>
<dbReference type="EMBL" id="PQVW01000004">
    <property type="protein sequence ID" value="POZ23994.1"/>
    <property type="molecule type" value="Genomic_DNA"/>
</dbReference>
<dbReference type="Gene3D" id="1.10.10.10">
    <property type="entry name" value="Winged helix-like DNA-binding domain superfamily/Winged helix DNA-binding domain"/>
    <property type="match status" value="1"/>
</dbReference>
<reference evidence="2 3" key="1">
    <citation type="submission" date="2018-02" db="EMBL/GenBank/DDBJ databases">
        <title>Lelliotia aquatilis sp. nov., isolated from drinking water.</title>
        <authorList>
            <person name="Kaempfer P."/>
            <person name="Glaeser S."/>
            <person name="Exner M."/>
            <person name="Doijad S."/>
            <person name="Chakraborty T."/>
        </authorList>
    </citation>
    <scope>NUCLEOTIDE SEQUENCE [LARGE SCALE GENOMIC DNA]</scope>
    <source>
        <strain evidence="2 3">6331-17</strain>
    </source>
</reference>
<dbReference type="Proteomes" id="UP000237025">
    <property type="component" value="Unassembled WGS sequence"/>
</dbReference>
<name>A0ABX5A2Q7_9ENTR</name>
<dbReference type="SUPFAM" id="SSF46785">
    <property type="entry name" value="Winged helix' DNA-binding domain"/>
    <property type="match status" value="1"/>
</dbReference>
<dbReference type="InterPro" id="IPR036390">
    <property type="entry name" value="WH_DNA-bd_sf"/>
</dbReference>
<accession>A0ABX5A2Q7</accession>
<comment type="caution">
    <text evidence="2">The sequence shown here is derived from an EMBL/GenBank/DDBJ whole genome shotgun (WGS) entry which is preliminary data.</text>
</comment>
<dbReference type="Pfam" id="PF09012">
    <property type="entry name" value="FeoC"/>
    <property type="match status" value="1"/>
</dbReference>
<evidence type="ECO:0000259" key="1">
    <source>
        <dbReference type="Pfam" id="PF09012"/>
    </source>
</evidence>
<keyword evidence="3" id="KW-1185">Reference proteome</keyword>
<evidence type="ECO:0000313" key="3">
    <source>
        <dbReference type="Proteomes" id="UP000237025"/>
    </source>
</evidence>
<protein>
    <recommendedName>
        <fullName evidence="1">Transcriptional regulator HTH-type FeoC domain-containing protein</fullName>
    </recommendedName>
</protein>
<dbReference type="RefSeq" id="WP_103948020.1">
    <property type="nucleotide sequence ID" value="NZ_PQVR01000020.1"/>
</dbReference>
<feature type="domain" description="Transcriptional regulator HTH-type FeoC" evidence="1">
    <location>
        <begin position="13"/>
        <end position="58"/>
    </location>
</feature>
<evidence type="ECO:0000313" key="2">
    <source>
        <dbReference type="EMBL" id="POZ23994.1"/>
    </source>
</evidence>
<proteinExistence type="predicted"/>
<gene>
    <name evidence="2" type="ORF">C3712_07160</name>
</gene>
<dbReference type="InterPro" id="IPR036388">
    <property type="entry name" value="WH-like_DNA-bd_sf"/>
</dbReference>
<sequence length="93" mass="10150">MAITNDGFKGQTVFEFLRKHQGMTTAEIACALGKTHASVAGILAQLFNHGRVIKTSNPEGGQAWYVNNLPFGCSNPTLMLFNRLLTECRHAAN</sequence>
<organism evidence="2 3">
    <name type="scientific">Lelliottia aquatilis</name>
    <dbReference type="NCBI Taxonomy" id="2080838"/>
    <lineage>
        <taxon>Bacteria</taxon>
        <taxon>Pseudomonadati</taxon>
        <taxon>Pseudomonadota</taxon>
        <taxon>Gammaproteobacteria</taxon>
        <taxon>Enterobacterales</taxon>
        <taxon>Enterobacteriaceae</taxon>
        <taxon>Lelliottia</taxon>
    </lineage>
</organism>